<dbReference type="InterPro" id="IPR024983">
    <property type="entry name" value="CHAT_dom"/>
</dbReference>
<keyword evidence="2" id="KW-0175">Coiled coil</keyword>
<sequence>MGARLLLAIVVFMAGLAGCSSMGVAKLDCSNQTKDVWVAAECRFIATDYAGALQDYQRIAATPATKVQVANKLQPHVETLITKGKLLVARDYLDTGLALARAVNDQRLTASYLMLLGELAYRLGDYDKAKSYMEQAQPLLKQTDQPLFAIRNRNNLGNTLSNLGQFDKAEQALDQALADAIAQNDHAHIAQTLNNQGGLFYNLRRYAKAMIVLEQAEAHAIKAQHTRLQLYAAATKGAVLRQQGDFVKALQEYERALTISKRFPAELQHEIGTSKRVIAELLIYSPENDHTKNLALAEQYLQEALVLHRENPIEMGLALNHLGEISLERHDVPTAIRYFEQGLQNYQALDYPDGVGRSHLNIGRAHNAGGQYPKALQALDKANEIYTRLRDREWLRVGLYERALAYERLGKIDLAERDYKASVDNLESIRGDVHGDQVAQELFTEVNSNVYERLVSLLMEKGDIAGALEYIERSRLRALDEYMLSSRGGDSDSNSAESDTNTKDALTREKIKELREQAAKSLLEGGKGVKTLMDTAAKEFQDRQKDITQKVTLEFATTSVNKASNLPPDTAVITYFPAIKATYAFVSRGGRKPVAYTLANLDQAKLHDYVLSARSYLQHKENTSGKEILASLYTIFISPIEEMIQDNQTLIIYPHDYLTYIPFEALISPDQKYLVESKRVTYAHSINDLYDAFDKNRSGINLQSVAVFANPQPLPAGLKELANAEKEADKIKENLPQSLVKVLKGEQATEQAFKEEWGKHEIIHVAAHGKASPEESVLYLAKGNSQNEDGKLTQDDMPDLGDDSIESSGKVQLVVLSACETAVDSNVTNAPMGESVAKLGLAGMVHQFASTGVPSKIGSLWEVNDASTSVLMGDMYKFIGKQGKMKVPYDAFRDAQLEMIKGGGIPSHPFYWAGFVYFGVPQ</sequence>
<dbReference type="SUPFAM" id="SSF48452">
    <property type="entry name" value="TPR-like"/>
    <property type="match status" value="2"/>
</dbReference>
<proteinExistence type="predicted"/>
<dbReference type="Proteomes" id="UP000199397">
    <property type="component" value="Unassembled WGS sequence"/>
</dbReference>
<dbReference type="InterPro" id="IPR019734">
    <property type="entry name" value="TPR_rpt"/>
</dbReference>
<keyword evidence="3" id="KW-0732">Signal</keyword>
<dbReference type="InterPro" id="IPR011990">
    <property type="entry name" value="TPR-like_helical_dom_sf"/>
</dbReference>
<evidence type="ECO:0000313" key="5">
    <source>
        <dbReference type="EMBL" id="SEA91460.1"/>
    </source>
</evidence>
<dbReference type="Pfam" id="PF13424">
    <property type="entry name" value="TPR_12"/>
    <property type="match status" value="3"/>
</dbReference>
<evidence type="ECO:0000256" key="2">
    <source>
        <dbReference type="SAM" id="Coils"/>
    </source>
</evidence>
<evidence type="ECO:0000259" key="4">
    <source>
        <dbReference type="Pfam" id="PF12770"/>
    </source>
</evidence>
<feature type="signal peptide" evidence="3">
    <location>
        <begin position="1"/>
        <end position="25"/>
    </location>
</feature>
<dbReference type="Gene3D" id="1.25.40.10">
    <property type="entry name" value="Tetratricopeptide repeat domain"/>
    <property type="match status" value="2"/>
</dbReference>
<feature type="domain" description="CHAT" evidence="4">
    <location>
        <begin position="627"/>
        <end position="919"/>
    </location>
</feature>
<dbReference type="RefSeq" id="WP_093069625.1">
    <property type="nucleotide sequence ID" value="NZ_FNQP01000018.1"/>
</dbReference>
<feature type="chain" id="PRO_5011439314" evidence="3">
    <location>
        <begin position="26"/>
        <end position="922"/>
    </location>
</feature>
<name>A0A1H4F3D7_9GAMM</name>
<reference evidence="5 6" key="1">
    <citation type="submission" date="2016-10" db="EMBL/GenBank/DDBJ databases">
        <authorList>
            <person name="de Groot N.N."/>
        </authorList>
    </citation>
    <scope>NUCLEOTIDE SEQUENCE [LARGE SCALE GENOMIC DNA]</scope>
    <source>
        <strain evidence="5 6">DSM 21228</strain>
    </source>
</reference>
<feature type="repeat" description="TPR" evidence="1">
    <location>
        <begin position="230"/>
        <end position="263"/>
    </location>
</feature>
<evidence type="ECO:0000313" key="6">
    <source>
        <dbReference type="Proteomes" id="UP000199397"/>
    </source>
</evidence>
<dbReference type="PROSITE" id="PS50005">
    <property type="entry name" value="TPR"/>
    <property type="match status" value="1"/>
</dbReference>
<feature type="coiled-coil region" evidence="2">
    <location>
        <begin position="714"/>
        <end position="741"/>
    </location>
</feature>
<keyword evidence="6" id="KW-1185">Reference proteome</keyword>
<dbReference type="PROSITE" id="PS51257">
    <property type="entry name" value="PROKAR_LIPOPROTEIN"/>
    <property type="match status" value="1"/>
</dbReference>
<evidence type="ECO:0000256" key="3">
    <source>
        <dbReference type="SAM" id="SignalP"/>
    </source>
</evidence>
<dbReference type="Pfam" id="PF12770">
    <property type="entry name" value="CHAT"/>
    <property type="match status" value="1"/>
</dbReference>
<accession>A0A1H4F3D7</accession>
<keyword evidence="1" id="KW-0802">TPR repeat</keyword>
<dbReference type="OrthoDB" id="9146156at2"/>
<dbReference type="STRING" id="525918.SAMN05660964_02808"/>
<organism evidence="5 6">
    <name type="scientific">Thiothrix caldifontis</name>
    <dbReference type="NCBI Taxonomy" id="525918"/>
    <lineage>
        <taxon>Bacteria</taxon>
        <taxon>Pseudomonadati</taxon>
        <taxon>Pseudomonadota</taxon>
        <taxon>Gammaproteobacteria</taxon>
        <taxon>Thiotrichales</taxon>
        <taxon>Thiotrichaceae</taxon>
        <taxon>Thiothrix</taxon>
    </lineage>
</organism>
<protein>
    <submittedName>
        <fullName evidence="5">CHAT domain-containing protein</fullName>
    </submittedName>
</protein>
<gene>
    <name evidence="5" type="ORF">SAMN05660964_02808</name>
</gene>
<evidence type="ECO:0000256" key="1">
    <source>
        <dbReference type="PROSITE-ProRule" id="PRU00339"/>
    </source>
</evidence>
<dbReference type="AlphaFoldDB" id="A0A1H4F3D7"/>
<dbReference type="SMART" id="SM00028">
    <property type="entry name" value="TPR"/>
    <property type="match status" value="7"/>
</dbReference>
<dbReference type="EMBL" id="FNQP01000018">
    <property type="protein sequence ID" value="SEA91460.1"/>
    <property type="molecule type" value="Genomic_DNA"/>
</dbReference>
<dbReference type="PANTHER" id="PTHR10098">
    <property type="entry name" value="RAPSYN-RELATED"/>
    <property type="match status" value="1"/>
</dbReference>